<dbReference type="Pfam" id="PF00672">
    <property type="entry name" value="HAMP"/>
    <property type="match status" value="1"/>
</dbReference>
<dbReference type="RefSeq" id="WP_132646708.1">
    <property type="nucleotide sequence ID" value="NZ_CP181386.1"/>
</dbReference>
<comment type="caution">
    <text evidence="18">The sequence shown here is derived from an EMBL/GenBank/DDBJ whole genome shotgun (WGS) entry which is preliminary data.</text>
</comment>
<dbReference type="SUPFAM" id="SSF55874">
    <property type="entry name" value="ATPase domain of HSP90 chaperone/DNA topoisomerase II/histidine kinase"/>
    <property type="match status" value="1"/>
</dbReference>
<feature type="transmembrane region" description="Helical" evidence="15">
    <location>
        <begin position="155"/>
        <end position="174"/>
    </location>
</feature>
<feature type="domain" description="HAMP" evidence="17">
    <location>
        <begin position="175"/>
        <end position="227"/>
    </location>
</feature>
<dbReference type="CDD" id="cd00075">
    <property type="entry name" value="HATPase"/>
    <property type="match status" value="1"/>
</dbReference>
<accession>A0A4R2M6Y0</accession>
<dbReference type="EC" id="2.7.13.3" evidence="3"/>
<keyword evidence="11" id="KW-0067">ATP-binding</keyword>
<comment type="catalytic activity">
    <reaction evidence="1">
        <text>ATP + protein L-histidine = ADP + protein N-phospho-L-histidine.</text>
        <dbReference type="EC" id="2.7.13.3"/>
    </reaction>
</comment>
<dbReference type="PANTHER" id="PTHR44936">
    <property type="entry name" value="SENSOR PROTEIN CREC"/>
    <property type="match status" value="1"/>
</dbReference>
<evidence type="ECO:0000313" key="18">
    <source>
        <dbReference type="EMBL" id="TCP03039.1"/>
    </source>
</evidence>
<evidence type="ECO:0000256" key="1">
    <source>
        <dbReference type="ARBA" id="ARBA00000085"/>
    </source>
</evidence>
<name>A0A4R2M6Y0_RUBGE</name>
<evidence type="ECO:0000256" key="11">
    <source>
        <dbReference type="ARBA" id="ARBA00022840"/>
    </source>
</evidence>
<dbReference type="InterPro" id="IPR003594">
    <property type="entry name" value="HATPase_dom"/>
</dbReference>
<evidence type="ECO:0000256" key="6">
    <source>
        <dbReference type="ARBA" id="ARBA00022553"/>
    </source>
</evidence>
<dbReference type="SMART" id="SM00387">
    <property type="entry name" value="HATPase_c"/>
    <property type="match status" value="1"/>
</dbReference>
<dbReference type="GO" id="GO:0005524">
    <property type="term" value="F:ATP binding"/>
    <property type="evidence" value="ECO:0007669"/>
    <property type="project" value="UniProtKB-KW"/>
</dbReference>
<evidence type="ECO:0000256" key="7">
    <source>
        <dbReference type="ARBA" id="ARBA00022679"/>
    </source>
</evidence>
<dbReference type="PRINTS" id="PR00344">
    <property type="entry name" value="BCTRLSENSOR"/>
</dbReference>
<evidence type="ECO:0000256" key="3">
    <source>
        <dbReference type="ARBA" id="ARBA00012438"/>
    </source>
</evidence>
<evidence type="ECO:0000256" key="15">
    <source>
        <dbReference type="SAM" id="Phobius"/>
    </source>
</evidence>
<dbReference type="CDD" id="cd00082">
    <property type="entry name" value="HisKA"/>
    <property type="match status" value="1"/>
</dbReference>
<keyword evidence="14 15" id="KW-0472">Membrane</keyword>
<dbReference type="SMART" id="SM00304">
    <property type="entry name" value="HAMP"/>
    <property type="match status" value="1"/>
</dbReference>
<evidence type="ECO:0000256" key="10">
    <source>
        <dbReference type="ARBA" id="ARBA00022777"/>
    </source>
</evidence>
<evidence type="ECO:0000256" key="2">
    <source>
        <dbReference type="ARBA" id="ARBA00004429"/>
    </source>
</evidence>
<evidence type="ECO:0000256" key="9">
    <source>
        <dbReference type="ARBA" id="ARBA00022741"/>
    </source>
</evidence>
<dbReference type="InterPro" id="IPR003660">
    <property type="entry name" value="HAMP_dom"/>
</dbReference>
<keyword evidence="6" id="KW-0597">Phosphoprotein</keyword>
<dbReference type="Pfam" id="PF02518">
    <property type="entry name" value="HATPase_c"/>
    <property type="match status" value="1"/>
</dbReference>
<evidence type="ECO:0000256" key="13">
    <source>
        <dbReference type="ARBA" id="ARBA00023012"/>
    </source>
</evidence>
<dbReference type="InterPro" id="IPR036890">
    <property type="entry name" value="HATPase_C_sf"/>
</dbReference>
<evidence type="ECO:0000256" key="8">
    <source>
        <dbReference type="ARBA" id="ARBA00022692"/>
    </source>
</evidence>
<dbReference type="GO" id="GO:0000155">
    <property type="term" value="F:phosphorelay sensor kinase activity"/>
    <property type="evidence" value="ECO:0007669"/>
    <property type="project" value="InterPro"/>
</dbReference>
<dbReference type="PANTHER" id="PTHR44936:SF5">
    <property type="entry name" value="SENSOR HISTIDINE KINASE ENVZ"/>
    <property type="match status" value="1"/>
</dbReference>
<dbReference type="Gene3D" id="3.30.565.10">
    <property type="entry name" value="Histidine kinase-like ATPase, C-terminal domain"/>
    <property type="match status" value="1"/>
</dbReference>
<dbReference type="AlphaFoldDB" id="A0A4R2M6Y0"/>
<keyword evidence="12 15" id="KW-1133">Transmembrane helix</keyword>
<dbReference type="SUPFAM" id="SSF47384">
    <property type="entry name" value="Homodimeric domain of signal transducing histidine kinase"/>
    <property type="match status" value="1"/>
</dbReference>
<keyword evidence="10 18" id="KW-0418">Kinase</keyword>
<evidence type="ECO:0000256" key="12">
    <source>
        <dbReference type="ARBA" id="ARBA00022989"/>
    </source>
</evidence>
<reference evidence="18 19" key="1">
    <citation type="submission" date="2019-03" db="EMBL/GenBank/DDBJ databases">
        <title>Genomic Encyclopedia of Type Strains, Phase IV (KMG-IV): sequencing the most valuable type-strain genomes for metagenomic binning, comparative biology and taxonomic classification.</title>
        <authorList>
            <person name="Goeker M."/>
        </authorList>
    </citation>
    <scope>NUCLEOTIDE SEQUENCE [LARGE SCALE GENOMIC DNA]</scope>
    <source>
        <strain evidence="18 19">DSM 1709</strain>
    </source>
</reference>
<evidence type="ECO:0000259" key="17">
    <source>
        <dbReference type="PROSITE" id="PS50885"/>
    </source>
</evidence>
<dbReference type="EMBL" id="SLXD01000005">
    <property type="protein sequence ID" value="TCP03039.1"/>
    <property type="molecule type" value="Genomic_DNA"/>
</dbReference>
<feature type="domain" description="Histidine kinase" evidence="16">
    <location>
        <begin position="235"/>
        <end position="432"/>
    </location>
</feature>
<protein>
    <recommendedName>
        <fullName evidence="3">histidine kinase</fullName>
        <ecNumber evidence="3">2.7.13.3</ecNumber>
    </recommendedName>
</protein>
<keyword evidence="5" id="KW-0997">Cell inner membrane</keyword>
<dbReference type="InterPro" id="IPR036097">
    <property type="entry name" value="HisK_dim/P_sf"/>
</dbReference>
<organism evidence="18 19">
    <name type="scientific">Rubrivivax gelatinosus</name>
    <name type="common">Rhodocyclus gelatinosus</name>
    <name type="synonym">Rhodopseudomonas gelatinosa</name>
    <dbReference type="NCBI Taxonomy" id="28068"/>
    <lineage>
        <taxon>Bacteria</taxon>
        <taxon>Pseudomonadati</taxon>
        <taxon>Pseudomonadota</taxon>
        <taxon>Betaproteobacteria</taxon>
        <taxon>Burkholderiales</taxon>
        <taxon>Sphaerotilaceae</taxon>
        <taxon>Rubrivivax</taxon>
    </lineage>
</organism>
<dbReference type="GO" id="GO:0005886">
    <property type="term" value="C:plasma membrane"/>
    <property type="evidence" value="ECO:0007669"/>
    <property type="project" value="UniProtKB-SubCell"/>
</dbReference>
<evidence type="ECO:0000256" key="4">
    <source>
        <dbReference type="ARBA" id="ARBA00022475"/>
    </source>
</evidence>
<feature type="transmembrane region" description="Helical" evidence="15">
    <location>
        <begin position="16"/>
        <end position="38"/>
    </location>
</feature>
<dbReference type="PROSITE" id="PS50109">
    <property type="entry name" value="HIS_KIN"/>
    <property type="match status" value="1"/>
</dbReference>
<dbReference type="GeneID" id="99684529"/>
<dbReference type="InterPro" id="IPR004358">
    <property type="entry name" value="Sig_transdc_His_kin-like_C"/>
</dbReference>
<sequence>MTGSASRWPGSLHARLLLAVLGTIVALQALSLLSLGAWRGWQARVLANGLIVEELRHERARLAVLPAAARAAALQGRERAAYGWRLLASGEPAAPVHDSDLGDLVRAAAQAGLPRPAATRHDGRPALRVALDGGQDLMMVFRDELPTTRPSGAELLAWLAAVALLVGAAAWRLVSQLTRPLRDAAAAARAMTADLEREPLPEQGPEEVRTLTQTLNALQREVRRQLRARSSLLAAVTHDLKAPLTRMKLRSAALEDAELRRRLEHDLDLMDALVEQGLAYARSERLQETRVAVDLDALLDNIAEQARDLGQDCRYAGAGAVTLVAAPRALQRLLQNLVDNALRYAGSAEIELAERADGVEIRVLDRGPGVAGGDLERMFEPFVRGAAARGDDGGSGLGLAIARNLARAHGGELALEPRDGGGLMARVRLPRV</sequence>
<dbReference type="InterPro" id="IPR050980">
    <property type="entry name" value="2C_sensor_his_kinase"/>
</dbReference>
<evidence type="ECO:0000259" key="16">
    <source>
        <dbReference type="PROSITE" id="PS50109"/>
    </source>
</evidence>
<keyword evidence="13" id="KW-0902">Two-component regulatory system</keyword>
<evidence type="ECO:0000256" key="14">
    <source>
        <dbReference type="ARBA" id="ARBA00023136"/>
    </source>
</evidence>
<keyword evidence="4" id="KW-1003">Cell membrane</keyword>
<keyword evidence="9" id="KW-0547">Nucleotide-binding</keyword>
<evidence type="ECO:0000256" key="5">
    <source>
        <dbReference type="ARBA" id="ARBA00022519"/>
    </source>
</evidence>
<proteinExistence type="predicted"/>
<dbReference type="OrthoDB" id="9804645at2"/>
<gene>
    <name evidence="18" type="ORF">EV684_105205</name>
</gene>
<evidence type="ECO:0000313" key="19">
    <source>
        <dbReference type="Proteomes" id="UP000295106"/>
    </source>
</evidence>
<dbReference type="InterPro" id="IPR005467">
    <property type="entry name" value="His_kinase_dom"/>
</dbReference>
<dbReference type="Proteomes" id="UP000295106">
    <property type="component" value="Unassembled WGS sequence"/>
</dbReference>
<keyword evidence="7" id="KW-0808">Transferase</keyword>
<comment type="subcellular location">
    <subcellularLocation>
        <location evidence="2">Cell inner membrane</location>
        <topology evidence="2">Multi-pass membrane protein</topology>
    </subcellularLocation>
</comment>
<dbReference type="InterPro" id="IPR003661">
    <property type="entry name" value="HisK_dim/P_dom"/>
</dbReference>
<dbReference type="SMART" id="SM00388">
    <property type="entry name" value="HisKA"/>
    <property type="match status" value="1"/>
</dbReference>
<dbReference type="PROSITE" id="PS50885">
    <property type="entry name" value="HAMP"/>
    <property type="match status" value="1"/>
</dbReference>
<dbReference type="Gene3D" id="1.10.287.130">
    <property type="match status" value="1"/>
</dbReference>
<keyword evidence="8 15" id="KW-0812">Transmembrane</keyword>